<sequence length="193" mass="21881">MEFEQSTQPGLEEMQCANATVEASQVRTRKKSVAVKKRKHKENGKEKVQEVSKHKRPSYKSKDMFKMTIQIDVVGDHDDTISASPASPPANVSDDVEETPAMNDRLCDGYKSEELESLAGDSDEEKDKFPMYNAEDNRTEEITIGMKFENIDVFKMAVKNTNIAVESEVNFMKNDKARVRAYYVEKMGDHGCQ</sequence>
<dbReference type="AlphaFoldDB" id="A0A2I0K2Q6"/>
<name>A0A2I0K2Q6_PUNGR</name>
<accession>A0A2I0K2Q6</accession>
<organism evidence="2 3">
    <name type="scientific">Punica granatum</name>
    <name type="common">Pomegranate</name>
    <dbReference type="NCBI Taxonomy" id="22663"/>
    <lineage>
        <taxon>Eukaryota</taxon>
        <taxon>Viridiplantae</taxon>
        <taxon>Streptophyta</taxon>
        <taxon>Embryophyta</taxon>
        <taxon>Tracheophyta</taxon>
        <taxon>Spermatophyta</taxon>
        <taxon>Magnoliopsida</taxon>
        <taxon>eudicotyledons</taxon>
        <taxon>Gunneridae</taxon>
        <taxon>Pentapetalae</taxon>
        <taxon>rosids</taxon>
        <taxon>malvids</taxon>
        <taxon>Myrtales</taxon>
        <taxon>Lythraceae</taxon>
        <taxon>Punica</taxon>
    </lineage>
</organism>
<reference evidence="2 3" key="1">
    <citation type="submission" date="2017-11" db="EMBL/GenBank/DDBJ databases">
        <title>De-novo sequencing of pomegranate (Punica granatum L.) genome.</title>
        <authorList>
            <person name="Akparov Z."/>
            <person name="Amiraslanov A."/>
            <person name="Hajiyeva S."/>
            <person name="Abbasov M."/>
            <person name="Kaur K."/>
            <person name="Hamwieh A."/>
            <person name="Solovyev V."/>
            <person name="Salamov A."/>
            <person name="Braich B."/>
            <person name="Kosarev P."/>
            <person name="Mahmoud A."/>
            <person name="Hajiyev E."/>
            <person name="Babayeva S."/>
            <person name="Izzatullayeva V."/>
            <person name="Mammadov A."/>
            <person name="Mammadov A."/>
            <person name="Sharifova S."/>
            <person name="Ojaghi J."/>
            <person name="Eynullazada K."/>
            <person name="Bayramov B."/>
            <person name="Abdulazimova A."/>
            <person name="Shahmuradov I."/>
        </authorList>
    </citation>
    <scope>NUCLEOTIDE SEQUENCE [LARGE SCALE GENOMIC DNA]</scope>
    <source>
        <strain evidence="3">cv. AG2017</strain>
        <tissue evidence="2">Leaf</tissue>
    </source>
</reference>
<feature type="region of interest" description="Disordered" evidence="1">
    <location>
        <begin position="1"/>
        <end position="59"/>
    </location>
</feature>
<keyword evidence="3" id="KW-1185">Reference proteome</keyword>
<evidence type="ECO:0000313" key="3">
    <source>
        <dbReference type="Proteomes" id="UP000233551"/>
    </source>
</evidence>
<feature type="region of interest" description="Disordered" evidence="1">
    <location>
        <begin position="76"/>
        <end position="110"/>
    </location>
</feature>
<dbReference type="EMBL" id="PGOL01000925">
    <property type="protein sequence ID" value="PKI62831.1"/>
    <property type="molecule type" value="Genomic_DNA"/>
</dbReference>
<dbReference type="Proteomes" id="UP000233551">
    <property type="component" value="Unassembled WGS sequence"/>
</dbReference>
<protein>
    <recommendedName>
        <fullName evidence="4">Transposase MuDR plant domain-containing protein</fullName>
    </recommendedName>
</protein>
<feature type="compositionally biased region" description="Basic residues" evidence="1">
    <location>
        <begin position="27"/>
        <end position="42"/>
    </location>
</feature>
<gene>
    <name evidence="2" type="ORF">CRG98_016782</name>
</gene>
<comment type="caution">
    <text evidence="2">The sequence shown here is derived from an EMBL/GenBank/DDBJ whole genome shotgun (WGS) entry which is preliminary data.</text>
</comment>
<evidence type="ECO:0000256" key="1">
    <source>
        <dbReference type="SAM" id="MobiDB-lite"/>
    </source>
</evidence>
<proteinExistence type="predicted"/>
<feature type="compositionally biased region" description="Basic and acidic residues" evidence="1">
    <location>
        <begin position="43"/>
        <end position="52"/>
    </location>
</feature>
<evidence type="ECO:0000313" key="2">
    <source>
        <dbReference type="EMBL" id="PKI62831.1"/>
    </source>
</evidence>
<evidence type="ECO:0008006" key="4">
    <source>
        <dbReference type="Google" id="ProtNLM"/>
    </source>
</evidence>